<accession>A0A2M6U8Q9</accession>
<evidence type="ECO:0000259" key="2">
    <source>
        <dbReference type="Pfam" id="PF22725"/>
    </source>
</evidence>
<dbReference type="InterPro" id="IPR000683">
    <property type="entry name" value="Gfo/Idh/MocA-like_OxRdtase_N"/>
</dbReference>
<dbReference type="InterPro" id="IPR036291">
    <property type="entry name" value="NAD(P)-bd_dom_sf"/>
</dbReference>
<keyword evidence="4" id="KW-1185">Reference proteome</keyword>
<sequence>MASMRIGIVGLGTIGKAHWKVIRESSETTLVAISDPTPSALEFARAESVPAYADYREMLEKEKLDGVVVAVPNAQHVPVSLACIERGIPVLVEKPVADEVEAARGMCRAAEAQNVPVLVGHHRRHNTAVQRVRQAIRDGLIGRPVTATVMYNQLKTASYFDLDWRRQAGGGPILINLIHEIDLIRFLFGEIRSLQALSSNAVRGFPVEDTAAVLLQFHSGAIATISVSDTAVTPFSWDLASGEFDLMLGTSDRMKRQKVSSHVFAGTEGSVTLPTLQYYNYHGTVEPGWRSDLNAETLMAEGGDTYVRQIEHFARVIRREEAPLVSGLDGVRTLQATLAVKDAAASGRTIVLSEQ</sequence>
<dbReference type="RefSeq" id="WP_100176176.1">
    <property type="nucleotide sequence ID" value="NZ_LFJC01000003.1"/>
</dbReference>
<dbReference type="Pfam" id="PF22725">
    <property type="entry name" value="GFO_IDH_MocA_C3"/>
    <property type="match status" value="1"/>
</dbReference>
<dbReference type="AlphaFoldDB" id="A0A2M6U8Q9"/>
<dbReference type="Gene3D" id="3.30.360.10">
    <property type="entry name" value="Dihydrodipicolinate Reductase, domain 2"/>
    <property type="match status" value="1"/>
</dbReference>
<feature type="domain" description="Gfo/Idh/MocA-like oxidoreductase N-terminal" evidence="1">
    <location>
        <begin position="4"/>
        <end position="121"/>
    </location>
</feature>
<organism evidence="3 4">
    <name type="scientific">Bradyrhizobium nitroreducens</name>
    <dbReference type="NCBI Taxonomy" id="709803"/>
    <lineage>
        <taxon>Bacteria</taxon>
        <taxon>Pseudomonadati</taxon>
        <taxon>Pseudomonadota</taxon>
        <taxon>Alphaproteobacteria</taxon>
        <taxon>Hyphomicrobiales</taxon>
        <taxon>Nitrobacteraceae</taxon>
        <taxon>Bradyrhizobium</taxon>
    </lineage>
</organism>
<dbReference type="GO" id="GO:0000166">
    <property type="term" value="F:nucleotide binding"/>
    <property type="evidence" value="ECO:0007669"/>
    <property type="project" value="InterPro"/>
</dbReference>
<name>A0A2M6U8Q9_9BRAD</name>
<evidence type="ECO:0000259" key="1">
    <source>
        <dbReference type="Pfam" id="PF01408"/>
    </source>
</evidence>
<proteinExistence type="predicted"/>
<dbReference type="SUPFAM" id="SSF51735">
    <property type="entry name" value="NAD(P)-binding Rossmann-fold domains"/>
    <property type="match status" value="1"/>
</dbReference>
<evidence type="ECO:0000313" key="3">
    <source>
        <dbReference type="EMBL" id="PIT00965.1"/>
    </source>
</evidence>
<feature type="domain" description="GFO/IDH/MocA-like oxidoreductase" evidence="2">
    <location>
        <begin position="129"/>
        <end position="233"/>
    </location>
</feature>
<evidence type="ECO:0000313" key="4">
    <source>
        <dbReference type="Proteomes" id="UP000228930"/>
    </source>
</evidence>
<dbReference type="EMBL" id="LFJC01000003">
    <property type="protein sequence ID" value="PIT00965.1"/>
    <property type="molecule type" value="Genomic_DNA"/>
</dbReference>
<dbReference type="Pfam" id="PF01408">
    <property type="entry name" value="GFO_IDH_MocA"/>
    <property type="match status" value="1"/>
</dbReference>
<dbReference type="SUPFAM" id="SSF55347">
    <property type="entry name" value="Glyceraldehyde-3-phosphate dehydrogenase-like, C-terminal domain"/>
    <property type="match status" value="1"/>
</dbReference>
<evidence type="ECO:0008006" key="5">
    <source>
        <dbReference type="Google" id="ProtNLM"/>
    </source>
</evidence>
<dbReference type="PANTHER" id="PTHR43377">
    <property type="entry name" value="BILIVERDIN REDUCTASE A"/>
    <property type="match status" value="1"/>
</dbReference>
<dbReference type="InterPro" id="IPR055170">
    <property type="entry name" value="GFO_IDH_MocA-like_dom"/>
</dbReference>
<protein>
    <recommendedName>
        <fullName evidence="5">Oxidoreductase</fullName>
    </recommendedName>
</protein>
<dbReference type="Gene3D" id="3.40.50.720">
    <property type="entry name" value="NAD(P)-binding Rossmann-like Domain"/>
    <property type="match status" value="1"/>
</dbReference>
<dbReference type="Proteomes" id="UP000228930">
    <property type="component" value="Unassembled WGS sequence"/>
</dbReference>
<gene>
    <name evidence="3" type="ORF">TSA1_09460</name>
</gene>
<dbReference type="InterPro" id="IPR051450">
    <property type="entry name" value="Gfo/Idh/MocA_Oxidoreductases"/>
</dbReference>
<dbReference type="PANTHER" id="PTHR43377:SF8">
    <property type="entry name" value="BLR3664 PROTEIN"/>
    <property type="match status" value="1"/>
</dbReference>
<comment type="caution">
    <text evidence="3">The sequence shown here is derived from an EMBL/GenBank/DDBJ whole genome shotgun (WGS) entry which is preliminary data.</text>
</comment>
<reference evidence="3 4" key="1">
    <citation type="submission" date="2015-06" db="EMBL/GenBank/DDBJ databases">
        <title>Comparative genome analysis of nirS-carrying Bradyrhizobium sp. strains.</title>
        <authorList>
            <person name="Ishii S."/>
            <person name="Jang J."/>
            <person name="Nishizawa T."/>
            <person name="Senoo K."/>
        </authorList>
    </citation>
    <scope>NUCLEOTIDE SEQUENCE [LARGE SCALE GENOMIC DNA]</scope>
    <source>
        <strain evidence="3 4">TSA1</strain>
    </source>
</reference>